<dbReference type="EMBL" id="VIIS01000126">
    <property type="protein sequence ID" value="KAF0312941.1"/>
    <property type="molecule type" value="Genomic_DNA"/>
</dbReference>
<dbReference type="AlphaFoldDB" id="A0A6A4XEK6"/>
<dbReference type="EMBL" id="VIIS01000126">
    <property type="protein sequence ID" value="KAF0312942.1"/>
    <property type="molecule type" value="Genomic_DNA"/>
</dbReference>
<dbReference type="Proteomes" id="UP000440578">
    <property type="component" value="Unassembled WGS sequence"/>
</dbReference>
<organism evidence="4 5">
    <name type="scientific">Amphibalanus amphitrite</name>
    <name type="common">Striped barnacle</name>
    <name type="synonym">Balanus amphitrite</name>
    <dbReference type="NCBI Taxonomy" id="1232801"/>
    <lineage>
        <taxon>Eukaryota</taxon>
        <taxon>Metazoa</taxon>
        <taxon>Ecdysozoa</taxon>
        <taxon>Arthropoda</taxon>
        <taxon>Crustacea</taxon>
        <taxon>Multicrustacea</taxon>
        <taxon>Cirripedia</taxon>
        <taxon>Thoracica</taxon>
        <taxon>Thoracicalcarea</taxon>
        <taxon>Balanomorpha</taxon>
        <taxon>Balanoidea</taxon>
        <taxon>Balanidae</taxon>
        <taxon>Amphibalaninae</taxon>
        <taxon>Amphibalanus</taxon>
    </lineage>
</organism>
<dbReference type="InterPro" id="IPR045307">
    <property type="entry name" value="ADCK1_dom"/>
</dbReference>
<sequence>MALRRCVRLALPPLGAVRSLSSSAGRPARRSAGRLLKYSLVGATLGGAVVPAVYYACQDDIGRRRLRVTYEGVGRFVRSVRIGATISLDYWWSTRGMDETSTEYETAMSGCHQRAADRILVGCLKNGGLYVKLGQGLVSMNHILPKEYLNTLKVLQDRCLNRRADEVGRLFLEDFGRSHLDMFAEFDPEPVAAASLAQVFKATTHSGEKVAVKVQYIDLQDRFHGDISTIEMLLELISWMHPKFTLKWVMKDLKKTLAEELDFIHEGKNAERCASDLAHFSFVHVPKVHWDKTSLRVLTAEFIDGVKISDLEGIEQLGLDVADVDTKLIRSFAEQIFHSGFVHADPHPGNSEYGTDPVPYSGSILVRRGADGRAQLVLLDHGLYQRLPETVRTALANLWKAIVLNDHPSMARFAGQLGVTDEYRFFCMFVAQKYVGPPEGSKQENELLGRRGPKAFDREAWKNMSKEDRAKMQARFEHAREKMREAFNNIPNEIFLVLRLPDSSLLPDYRLLAIALVQRLVPPPPAERADPVDYWALFFDARGPRMTRVQLTPELTEWVTELHYRLVDTLRALPPPLALVFRSVE</sequence>
<keyword evidence="4" id="KW-0808">Transferase</keyword>
<name>A0A6A4XEK6_AMPAM</name>
<dbReference type="PANTHER" id="PTHR43173:SF28">
    <property type="entry name" value="AARF DOMAIN CONTAINING KINASE 5"/>
    <property type="match status" value="1"/>
</dbReference>
<keyword evidence="5" id="KW-1185">Reference proteome</keyword>
<evidence type="ECO:0000256" key="1">
    <source>
        <dbReference type="ARBA" id="ARBA00009670"/>
    </source>
</evidence>
<evidence type="ECO:0000259" key="3">
    <source>
        <dbReference type="Pfam" id="PF03109"/>
    </source>
</evidence>
<comment type="caution">
    <text evidence="4">The sequence shown here is derived from an EMBL/GenBank/DDBJ whole genome shotgun (WGS) entry which is preliminary data.</text>
</comment>
<dbReference type="SUPFAM" id="SSF56112">
    <property type="entry name" value="Protein kinase-like (PK-like)"/>
    <property type="match status" value="1"/>
</dbReference>
<protein>
    <submittedName>
        <fullName evidence="4">Putative aarF domain-containing protein kinase 5</fullName>
    </submittedName>
</protein>
<keyword evidence="4" id="KW-0418">Kinase</keyword>
<feature type="domain" description="ABC1 atypical kinase-like" evidence="3">
    <location>
        <begin position="155"/>
        <end position="412"/>
    </location>
</feature>
<accession>A0A6A4XEK6</accession>
<gene>
    <name evidence="4" type="primary">Adck5_4</name>
    <name evidence="4" type="ORF">FJT64_001690</name>
</gene>
<keyword evidence="2" id="KW-1133">Transmembrane helix</keyword>
<dbReference type="InterPro" id="IPR051130">
    <property type="entry name" value="Mito_struct-func_regulator"/>
</dbReference>
<dbReference type="OrthoDB" id="427480at2759"/>
<dbReference type="CDD" id="cd13969">
    <property type="entry name" value="ADCK1-like"/>
    <property type="match status" value="1"/>
</dbReference>
<keyword evidence="2" id="KW-0472">Membrane</keyword>
<proteinExistence type="inferred from homology"/>
<dbReference type="InterPro" id="IPR004147">
    <property type="entry name" value="ABC1_dom"/>
</dbReference>
<keyword evidence="2" id="KW-0812">Transmembrane</keyword>
<dbReference type="GO" id="GO:0016301">
    <property type="term" value="F:kinase activity"/>
    <property type="evidence" value="ECO:0007669"/>
    <property type="project" value="UniProtKB-KW"/>
</dbReference>
<comment type="similarity">
    <text evidence="1">Belongs to the protein kinase superfamily. ADCK protein kinase family.</text>
</comment>
<dbReference type="Pfam" id="PF03109">
    <property type="entry name" value="ABC1"/>
    <property type="match status" value="1"/>
</dbReference>
<feature type="transmembrane region" description="Helical" evidence="2">
    <location>
        <begin position="35"/>
        <end position="56"/>
    </location>
</feature>
<evidence type="ECO:0000313" key="5">
    <source>
        <dbReference type="Proteomes" id="UP000440578"/>
    </source>
</evidence>
<evidence type="ECO:0000256" key="2">
    <source>
        <dbReference type="SAM" id="Phobius"/>
    </source>
</evidence>
<dbReference type="PANTHER" id="PTHR43173">
    <property type="entry name" value="ABC1 FAMILY PROTEIN"/>
    <property type="match status" value="1"/>
</dbReference>
<dbReference type="InterPro" id="IPR011009">
    <property type="entry name" value="Kinase-like_dom_sf"/>
</dbReference>
<reference evidence="4 5" key="1">
    <citation type="submission" date="2019-07" db="EMBL/GenBank/DDBJ databases">
        <title>Draft genome assembly of a fouling barnacle, Amphibalanus amphitrite (Darwin, 1854): The first reference genome for Thecostraca.</title>
        <authorList>
            <person name="Kim W."/>
        </authorList>
    </citation>
    <scope>NUCLEOTIDE SEQUENCE [LARGE SCALE GENOMIC DNA]</scope>
    <source>
        <strain evidence="4">SNU_AA5</strain>
        <tissue evidence="4">Soma without cirri and trophi</tissue>
    </source>
</reference>
<evidence type="ECO:0000313" key="4">
    <source>
        <dbReference type="EMBL" id="KAF0312941.1"/>
    </source>
</evidence>